<dbReference type="EMBL" id="AVPJ01000002">
    <property type="protein sequence ID" value="KGN34245.1"/>
    <property type="molecule type" value="Genomic_DNA"/>
</dbReference>
<reference evidence="2 3" key="1">
    <citation type="submission" date="2013-08" db="EMBL/GenBank/DDBJ databases">
        <title>The genome sequence of Knoellia sinensis.</title>
        <authorList>
            <person name="Zhu W."/>
            <person name="Wang G."/>
        </authorList>
    </citation>
    <scope>NUCLEOTIDE SEQUENCE [LARGE SCALE GENOMIC DNA]</scope>
    <source>
        <strain evidence="2 3">KCTC 19936</strain>
    </source>
</reference>
<evidence type="ECO:0000313" key="3">
    <source>
        <dbReference type="Proteomes" id="UP000030002"/>
    </source>
</evidence>
<feature type="domain" description="Ribbon-helix-helix protein CopG" evidence="1">
    <location>
        <begin position="4"/>
        <end position="43"/>
    </location>
</feature>
<dbReference type="SUPFAM" id="SSF47598">
    <property type="entry name" value="Ribbon-helix-helix"/>
    <property type="match status" value="1"/>
</dbReference>
<evidence type="ECO:0000259" key="1">
    <source>
        <dbReference type="Pfam" id="PF01402"/>
    </source>
</evidence>
<keyword evidence="3" id="KW-1185">Reference proteome</keyword>
<dbReference type="InterPro" id="IPR002145">
    <property type="entry name" value="CopG"/>
</dbReference>
<organism evidence="2 3">
    <name type="scientific">Knoellia sinensis KCTC 19936</name>
    <dbReference type="NCBI Taxonomy" id="1385520"/>
    <lineage>
        <taxon>Bacteria</taxon>
        <taxon>Bacillati</taxon>
        <taxon>Actinomycetota</taxon>
        <taxon>Actinomycetes</taxon>
        <taxon>Micrococcales</taxon>
        <taxon>Intrasporangiaceae</taxon>
        <taxon>Knoellia</taxon>
    </lineage>
</organism>
<proteinExistence type="predicted"/>
<accession>A0A0A0J9X2</accession>
<dbReference type="CDD" id="cd22231">
    <property type="entry name" value="RHH_NikR_HicB-like"/>
    <property type="match status" value="1"/>
</dbReference>
<dbReference type="NCBIfam" id="NF041551">
    <property type="entry name" value="YlcI_YnfO_N"/>
    <property type="match status" value="1"/>
</dbReference>
<dbReference type="GO" id="GO:0006355">
    <property type="term" value="P:regulation of DNA-templated transcription"/>
    <property type="evidence" value="ECO:0007669"/>
    <property type="project" value="InterPro"/>
</dbReference>
<dbReference type="InterPro" id="IPR010985">
    <property type="entry name" value="Ribbon_hlx_hlx"/>
</dbReference>
<evidence type="ECO:0000313" key="2">
    <source>
        <dbReference type="EMBL" id="KGN34245.1"/>
    </source>
</evidence>
<gene>
    <name evidence="2" type="ORF">N802_12840</name>
</gene>
<name>A0A0A0J9X2_9MICO</name>
<comment type="caution">
    <text evidence="2">The sequence shown here is derived from an EMBL/GenBank/DDBJ whole genome shotgun (WGS) entry which is preliminary data.</text>
</comment>
<sequence>MSTQISVRLNDRVVAELDALVASGAAKSRAELVESALERELRRRLYEREVEMLMAQKASGVPEDDDLAGLAEWARTRTYPDLD</sequence>
<protein>
    <recommendedName>
        <fullName evidence="1">Ribbon-helix-helix protein CopG domain-containing protein</fullName>
    </recommendedName>
</protein>
<dbReference type="AlphaFoldDB" id="A0A0A0J9X2"/>
<dbReference type="RefSeq" id="WP_035912436.1">
    <property type="nucleotide sequence ID" value="NZ_AVPJ01000002.1"/>
</dbReference>
<dbReference type="STRING" id="1385520.N802_12840"/>
<dbReference type="Proteomes" id="UP000030002">
    <property type="component" value="Unassembled WGS sequence"/>
</dbReference>
<dbReference type="Pfam" id="PF01402">
    <property type="entry name" value="RHH_1"/>
    <property type="match status" value="1"/>
</dbReference>